<dbReference type="SUPFAM" id="SSF55874">
    <property type="entry name" value="ATPase domain of HSP90 chaperone/DNA topoisomerase II/histidine kinase"/>
    <property type="match status" value="1"/>
</dbReference>
<keyword evidence="9" id="KW-0472">Membrane</keyword>
<dbReference type="GO" id="GO:0005524">
    <property type="term" value="F:ATP binding"/>
    <property type="evidence" value="ECO:0007669"/>
    <property type="project" value="UniProtKB-KW"/>
</dbReference>
<keyword evidence="6" id="KW-0418">Kinase</keyword>
<dbReference type="RefSeq" id="WP_068270207.1">
    <property type="nucleotide sequence ID" value="NZ_LQZG01000001.1"/>
</dbReference>
<dbReference type="GO" id="GO:0046983">
    <property type="term" value="F:protein dimerization activity"/>
    <property type="evidence" value="ECO:0007669"/>
    <property type="project" value="InterPro"/>
</dbReference>
<feature type="domain" description="Signal transduction histidine kinase subgroup 3 dimerisation and phosphoacceptor" evidence="11">
    <location>
        <begin position="226"/>
        <end position="291"/>
    </location>
</feature>
<evidence type="ECO:0000256" key="1">
    <source>
        <dbReference type="ARBA" id="ARBA00000085"/>
    </source>
</evidence>
<evidence type="ECO:0000313" key="13">
    <source>
        <dbReference type="Proteomes" id="UP000076976"/>
    </source>
</evidence>
<evidence type="ECO:0000256" key="9">
    <source>
        <dbReference type="SAM" id="Phobius"/>
    </source>
</evidence>
<comment type="caution">
    <text evidence="12">The sequence shown here is derived from an EMBL/GenBank/DDBJ whole genome shotgun (WGS) entry which is preliminary data.</text>
</comment>
<dbReference type="AlphaFoldDB" id="A0A176QFL6"/>
<organism evidence="12 13">
    <name type="scientific">Janibacter melonis</name>
    <dbReference type="NCBI Taxonomy" id="262209"/>
    <lineage>
        <taxon>Bacteria</taxon>
        <taxon>Bacillati</taxon>
        <taxon>Actinomycetota</taxon>
        <taxon>Actinomycetes</taxon>
        <taxon>Micrococcales</taxon>
        <taxon>Intrasporangiaceae</taxon>
        <taxon>Janibacter</taxon>
    </lineage>
</organism>
<feature type="transmembrane region" description="Helical" evidence="9">
    <location>
        <begin position="168"/>
        <end position="191"/>
    </location>
</feature>
<protein>
    <recommendedName>
        <fullName evidence="2">histidine kinase</fullName>
        <ecNumber evidence="2">2.7.13.3</ecNumber>
    </recommendedName>
</protein>
<keyword evidence="3" id="KW-0597">Phosphoprotein</keyword>
<evidence type="ECO:0000256" key="5">
    <source>
        <dbReference type="ARBA" id="ARBA00022741"/>
    </source>
</evidence>
<keyword evidence="9" id="KW-1133">Transmembrane helix</keyword>
<feature type="transmembrane region" description="Helical" evidence="9">
    <location>
        <begin position="129"/>
        <end position="148"/>
    </location>
</feature>
<dbReference type="EMBL" id="LQZG01000001">
    <property type="protein sequence ID" value="OAB88438.1"/>
    <property type="molecule type" value="Genomic_DNA"/>
</dbReference>
<dbReference type="PANTHER" id="PTHR24421">
    <property type="entry name" value="NITRATE/NITRITE SENSOR PROTEIN NARX-RELATED"/>
    <property type="match status" value="1"/>
</dbReference>
<dbReference type="InterPro" id="IPR003594">
    <property type="entry name" value="HATPase_dom"/>
</dbReference>
<gene>
    <name evidence="12" type="ORF">AWH69_01085</name>
</gene>
<dbReference type="Gene3D" id="3.30.565.10">
    <property type="entry name" value="Histidine kinase-like ATPase, C-terminal domain"/>
    <property type="match status" value="1"/>
</dbReference>
<dbReference type="Gene3D" id="1.20.5.1930">
    <property type="match status" value="1"/>
</dbReference>
<proteinExistence type="predicted"/>
<evidence type="ECO:0000256" key="8">
    <source>
        <dbReference type="ARBA" id="ARBA00023012"/>
    </source>
</evidence>
<dbReference type="GO" id="GO:0016020">
    <property type="term" value="C:membrane"/>
    <property type="evidence" value="ECO:0007669"/>
    <property type="project" value="InterPro"/>
</dbReference>
<evidence type="ECO:0000256" key="4">
    <source>
        <dbReference type="ARBA" id="ARBA00022679"/>
    </source>
</evidence>
<evidence type="ECO:0000256" key="2">
    <source>
        <dbReference type="ARBA" id="ARBA00012438"/>
    </source>
</evidence>
<dbReference type="Pfam" id="PF07730">
    <property type="entry name" value="HisKA_3"/>
    <property type="match status" value="1"/>
</dbReference>
<dbReference type="InterPro" id="IPR036890">
    <property type="entry name" value="HATPase_C_sf"/>
</dbReference>
<keyword evidence="9" id="KW-0812">Transmembrane</keyword>
<feature type="transmembrane region" description="Helical" evidence="9">
    <location>
        <begin position="29"/>
        <end position="51"/>
    </location>
</feature>
<dbReference type="Proteomes" id="UP000076976">
    <property type="component" value="Unassembled WGS sequence"/>
</dbReference>
<keyword evidence="13" id="KW-1185">Reference proteome</keyword>
<keyword evidence="7" id="KW-0067">ATP-binding</keyword>
<dbReference type="PANTHER" id="PTHR24421:SF10">
    <property type="entry name" value="NITRATE_NITRITE SENSOR PROTEIN NARQ"/>
    <property type="match status" value="1"/>
</dbReference>
<dbReference type="STRING" id="262209.AWH69_01085"/>
<evidence type="ECO:0000256" key="3">
    <source>
        <dbReference type="ARBA" id="ARBA00022553"/>
    </source>
</evidence>
<dbReference type="EC" id="2.7.13.3" evidence="2"/>
<dbReference type="InterPro" id="IPR011712">
    <property type="entry name" value="Sig_transdc_His_kin_sub3_dim/P"/>
</dbReference>
<dbReference type="InterPro" id="IPR050482">
    <property type="entry name" value="Sensor_HK_TwoCompSys"/>
</dbReference>
<feature type="domain" description="Histidine kinase/HSP90-like ATPase" evidence="10">
    <location>
        <begin position="347"/>
        <end position="436"/>
    </location>
</feature>
<evidence type="ECO:0000259" key="10">
    <source>
        <dbReference type="Pfam" id="PF02518"/>
    </source>
</evidence>
<evidence type="ECO:0000259" key="11">
    <source>
        <dbReference type="Pfam" id="PF07730"/>
    </source>
</evidence>
<dbReference type="GO" id="GO:0000155">
    <property type="term" value="F:phosphorelay sensor kinase activity"/>
    <property type="evidence" value="ECO:0007669"/>
    <property type="project" value="InterPro"/>
</dbReference>
<evidence type="ECO:0000256" key="6">
    <source>
        <dbReference type="ARBA" id="ARBA00022777"/>
    </source>
</evidence>
<keyword evidence="4" id="KW-0808">Transferase</keyword>
<name>A0A176QFL6_9MICO</name>
<dbReference type="CDD" id="cd16917">
    <property type="entry name" value="HATPase_UhpB-NarQ-NarX-like"/>
    <property type="match status" value="1"/>
</dbReference>
<evidence type="ECO:0000256" key="7">
    <source>
        <dbReference type="ARBA" id="ARBA00022840"/>
    </source>
</evidence>
<accession>A0A176QFL6</accession>
<sequence length="440" mass="47343">MVLIDTLRRFFAVDDPWERPGSEVTRQDALITAGTVVLSLLTVELMRAVGVLEAVDHPVWVQWLVTAGPCLLLLGRRRWPLTMLVVGSIAYWAIATFASPMASLLSTQLVYFAVVYSGVAYARRRSEMVLVVGAVIVGMAAWLVWSLAVGSAVDDMLAGSDPANRPRAIVAGIALTTLINVVYFGGAVLVGQSAWRNRRQRARLEDQASTISAQSEELSERAVVEERLRIARELHDVVAHHVSVIGVQAAGARRVLQRDPVAATDALGVIESSSREAVTQMRSLLRTLRTATPVVTQEEHRGPEPHLGDIARLVAERDGPVLHVEHEVVLDCESALDAVPAAVGHSMYRTAQEALTNVAKHSTARTARVVVRVRTRSGSPFAEVEVTDDGRARAGSTGSGLGHMGIRERAGLLGGTVEVGPRATGGYRVRLRVPLEGGDA</sequence>
<comment type="catalytic activity">
    <reaction evidence="1">
        <text>ATP + protein L-histidine = ADP + protein N-phospho-L-histidine.</text>
        <dbReference type="EC" id="2.7.13.3"/>
    </reaction>
</comment>
<reference evidence="12 13" key="1">
    <citation type="submission" date="2016-01" db="EMBL/GenBank/DDBJ databases">
        <title>Janibacter melonis strain CD11_4 genome sequencing and assembly.</title>
        <authorList>
            <person name="Nair G.R."/>
            <person name="Kaur G."/>
            <person name="Chander A.M."/>
            <person name="Mayilraj S."/>
        </authorList>
    </citation>
    <scope>NUCLEOTIDE SEQUENCE [LARGE SCALE GENOMIC DNA]</scope>
    <source>
        <strain evidence="12 13">CD11-4</strain>
    </source>
</reference>
<keyword evidence="5" id="KW-0547">Nucleotide-binding</keyword>
<evidence type="ECO:0000313" key="12">
    <source>
        <dbReference type="EMBL" id="OAB88438.1"/>
    </source>
</evidence>
<dbReference type="Pfam" id="PF02518">
    <property type="entry name" value="HATPase_c"/>
    <property type="match status" value="1"/>
</dbReference>
<keyword evidence="8" id="KW-0902">Two-component regulatory system</keyword>